<proteinExistence type="predicted"/>
<reference evidence="2" key="2">
    <citation type="submission" date="2020-09" db="EMBL/GenBank/DDBJ databases">
        <authorList>
            <person name="Sun Q."/>
            <person name="Zhou Y."/>
        </authorList>
    </citation>
    <scope>NUCLEOTIDE SEQUENCE</scope>
    <source>
        <strain evidence="2">CGMCC 1.12408</strain>
    </source>
</reference>
<name>A0A916S101_9BACI</name>
<accession>A0A916S101</accession>
<evidence type="ECO:0000256" key="1">
    <source>
        <dbReference type="SAM" id="Phobius"/>
    </source>
</evidence>
<evidence type="ECO:0000313" key="3">
    <source>
        <dbReference type="Proteomes" id="UP000613512"/>
    </source>
</evidence>
<keyword evidence="1" id="KW-0812">Transmembrane</keyword>
<feature type="transmembrane region" description="Helical" evidence="1">
    <location>
        <begin position="33"/>
        <end position="50"/>
    </location>
</feature>
<protein>
    <submittedName>
        <fullName evidence="2">Uncharacterized protein</fullName>
    </submittedName>
</protein>
<keyword evidence="1" id="KW-0472">Membrane</keyword>
<feature type="transmembrane region" description="Helical" evidence="1">
    <location>
        <begin position="56"/>
        <end position="74"/>
    </location>
</feature>
<sequence>METIREEKPNYVLKAIEGVLTPKNPWLSMLKKAIWIIVGLVILLSIIFQENMFSELSWSSQVMLIVLALVLTFTKNSMRVPSPFEIRFYNDYLVVFREKRYYGKLPRKEFNKFYYDEIEKIVHRTTTERISIYGTIEGIWYDYKKDGTLPDKPTYHKTTKGGFCYFDTSTDKEVDFVAEIEKHSPIKVVVENS</sequence>
<organism evidence="2 3">
    <name type="scientific">Ornithinibacillus halotolerans</name>
    <dbReference type="NCBI Taxonomy" id="1274357"/>
    <lineage>
        <taxon>Bacteria</taxon>
        <taxon>Bacillati</taxon>
        <taxon>Bacillota</taxon>
        <taxon>Bacilli</taxon>
        <taxon>Bacillales</taxon>
        <taxon>Bacillaceae</taxon>
        <taxon>Ornithinibacillus</taxon>
    </lineage>
</organism>
<dbReference type="AlphaFoldDB" id="A0A916S101"/>
<dbReference type="EMBL" id="BMEY01000011">
    <property type="protein sequence ID" value="GGA79732.1"/>
    <property type="molecule type" value="Genomic_DNA"/>
</dbReference>
<keyword evidence="3" id="KW-1185">Reference proteome</keyword>
<gene>
    <name evidence="2" type="ORF">GCM10008025_23920</name>
</gene>
<keyword evidence="1" id="KW-1133">Transmembrane helix</keyword>
<reference evidence="2" key="1">
    <citation type="journal article" date="2014" name="Int. J. Syst. Evol. Microbiol.">
        <title>Complete genome sequence of Corynebacterium casei LMG S-19264T (=DSM 44701T), isolated from a smear-ripened cheese.</title>
        <authorList>
            <consortium name="US DOE Joint Genome Institute (JGI-PGF)"/>
            <person name="Walter F."/>
            <person name="Albersmeier A."/>
            <person name="Kalinowski J."/>
            <person name="Ruckert C."/>
        </authorList>
    </citation>
    <scope>NUCLEOTIDE SEQUENCE</scope>
    <source>
        <strain evidence="2">CGMCC 1.12408</strain>
    </source>
</reference>
<dbReference type="Proteomes" id="UP000613512">
    <property type="component" value="Unassembled WGS sequence"/>
</dbReference>
<evidence type="ECO:0000313" key="2">
    <source>
        <dbReference type="EMBL" id="GGA79732.1"/>
    </source>
</evidence>
<comment type="caution">
    <text evidence="2">The sequence shown here is derived from an EMBL/GenBank/DDBJ whole genome shotgun (WGS) entry which is preliminary data.</text>
</comment>
<dbReference type="RefSeq" id="WP_188384897.1">
    <property type="nucleotide sequence ID" value="NZ_BMEY01000011.1"/>
</dbReference>